<keyword evidence="2" id="KW-1185">Reference proteome</keyword>
<evidence type="ECO:0000313" key="2">
    <source>
        <dbReference type="Proteomes" id="UP000230233"/>
    </source>
</evidence>
<gene>
    <name evidence="1" type="primary">Cnig_chr_X.g23414</name>
    <name evidence="1" type="ORF">B9Z55_023414</name>
</gene>
<sequence length="130" mass="14744">MSYLLVRRKDHLARVPAEYRFLTSENDVQQKTLQVLQHLETEIDSKEQSASFQHYLPHLMKSVQETTFRGSLAEDLYQLNLLTSSTSREANSANSTTSSLKIPDTYTIATPGKENDVTILSPPRIGLFKD</sequence>
<comment type="caution">
    <text evidence="1">The sequence shown here is derived from an EMBL/GenBank/DDBJ whole genome shotgun (WGS) entry which is preliminary data.</text>
</comment>
<accession>A0A2G5SPT7</accession>
<name>A0A2G5SPT7_9PELO</name>
<protein>
    <submittedName>
        <fullName evidence="1">Uncharacterized protein</fullName>
    </submittedName>
</protein>
<reference evidence="2" key="1">
    <citation type="submission" date="2017-10" db="EMBL/GenBank/DDBJ databases">
        <title>Rapid genome shrinkage in a self-fertile nematode reveals novel sperm competition proteins.</title>
        <authorList>
            <person name="Yin D."/>
            <person name="Schwarz E.M."/>
            <person name="Thomas C.G."/>
            <person name="Felde R.L."/>
            <person name="Korf I.F."/>
            <person name="Cutter A.D."/>
            <person name="Schartner C.M."/>
            <person name="Ralston E.J."/>
            <person name="Meyer B.J."/>
            <person name="Haag E.S."/>
        </authorList>
    </citation>
    <scope>NUCLEOTIDE SEQUENCE [LARGE SCALE GENOMIC DNA]</scope>
    <source>
        <strain evidence="2">JU1422</strain>
    </source>
</reference>
<dbReference type="Proteomes" id="UP000230233">
    <property type="component" value="Chromosome X"/>
</dbReference>
<organism evidence="1 2">
    <name type="scientific">Caenorhabditis nigoni</name>
    <dbReference type="NCBI Taxonomy" id="1611254"/>
    <lineage>
        <taxon>Eukaryota</taxon>
        <taxon>Metazoa</taxon>
        <taxon>Ecdysozoa</taxon>
        <taxon>Nematoda</taxon>
        <taxon>Chromadorea</taxon>
        <taxon>Rhabditida</taxon>
        <taxon>Rhabditina</taxon>
        <taxon>Rhabditomorpha</taxon>
        <taxon>Rhabditoidea</taxon>
        <taxon>Rhabditidae</taxon>
        <taxon>Peloderinae</taxon>
        <taxon>Caenorhabditis</taxon>
    </lineage>
</organism>
<dbReference type="AlphaFoldDB" id="A0A2G5SPT7"/>
<dbReference type="EMBL" id="PDUG01000006">
    <property type="protein sequence ID" value="PIC17018.1"/>
    <property type="molecule type" value="Genomic_DNA"/>
</dbReference>
<evidence type="ECO:0000313" key="1">
    <source>
        <dbReference type="EMBL" id="PIC17018.1"/>
    </source>
</evidence>
<proteinExistence type="predicted"/>